<proteinExistence type="predicted"/>
<keyword evidence="5" id="KW-0175">Coiled coil</keyword>
<accession>A0A6J8DQL1</accession>
<dbReference type="GO" id="GO:0008270">
    <property type="term" value="F:zinc ion binding"/>
    <property type="evidence" value="ECO:0007669"/>
    <property type="project" value="UniProtKB-KW"/>
</dbReference>
<dbReference type="PROSITE" id="PS50119">
    <property type="entry name" value="ZF_BBOX"/>
    <property type="match status" value="2"/>
</dbReference>
<dbReference type="SUPFAM" id="SSF57845">
    <property type="entry name" value="B-box zinc-binding domain"/>
    <property type="match status" value="1"/>
</dbReference>
<keyword evidence="3" id="KW-0862">Zinc</keyword>
<feature type="domain" description="RING-type" evidence="6">
    <location>
        <begin position="22"/>
        <end position="68"/>
    </location>
</feature>
<dbReference type="EC" id="2.3.2.27" evidence="8"/>
<dbReference type="EMBL" id="CACVKT020007759">
    <property type="protein sequence ID" value="CAC5410255.1"/>
    <property type="molecule type" value="Genomic_DNA"/>
</dbReference>
<dbReference type="PROSITE" id="PS50089">
    <property type="entry name" value="ZF_RING_2"/>
    <property type="match status" value="1"/>
</dbReference>
<dbReference type="InterPro" id="IPR000315">
    <property type="entry name" value="Znf_B-box"/>
</dbReference>
<dbReference type="Gene3D" id="3.30.40.10">
    <property type="entry name" value="Zinc/RING finger domain, C3HC4 (zinc finger)"/>
    <property type="match status" value="1"/>
</dbReference>
<evidence type="ECO:0000259" key="6">
    <source>
        <dbReference type="PROSITE" id="PS50089"/>
    </source>
</evidence>
<reference evidence="8 9" key="1">
    <citation type="submission" date="2020-06" db="EMBL/GenBank/DDBJ databases">
        <authorList>
            <person name="Li R."/>
            <person name="Bekaert M."/>
        </authorList>
    </citation>
    <scope>NUCLEOTIDE SEQUENCE [LARGE SCALE GENOMIC DNA]</scope>
    <source>
        <strain evidence="9">wild</strain>
    </source>
</reference>
<dbReference type="Proteomes" id="UP000507470">
    <property type="component" value="Unassembled WGS sequence"/>
</dbReference>
<dbReference type="SMART" id="SM00336">
    <property type="entry name" value="BBOX"/>
    <property type="match status" value="2"/>
</dbReference>
<dbReference type="CDD" id="cd19757">
    <property type="entry name" value="Bbox1"/>
    <property type="match status" value="1"/>
</dbReference>
<dbReference type="InterPro" id="IPR017907">
    <property type="entry name" value="Znf_RING_CS"/>
</dbReference>
<dbReference type="SUPFAM" id="SSF57850">
    <property type="entry name" value="RING/U-box"/>
    <property type="match status" value="1"/>
</dbReference>
<dbReference type="PROSITE" id="PS00518">
    <property type="entry name" value="ZF_RING_1"/>
    <property type="match status" value="1"/>
</dbReference>
<dbReference type="Gene3D" id="4.10.830.40">
    <property type="match status" value="1"/>
</dbReference>
<dbReference type="InterPro" id="IPR015943">
    <property type="entry name" value="WD40/YVTN_repeat-like_dom_sf"/>
</dbReference>
<dbReference type="SMART" id="SM00184">
    <property type="entry name" value="RING"/>
    <property type="match status" value="1"/>
</dbReference>
<gene>
    <name evidence="8" type="ORF">MCOR_43456</name>
</gene>
<evidence type="ECO:0000256" key="1">
    <source>
        <dbReference type="ARBA" id="ARBA00022723"/>
    </source>
</evidence>
<keyword evidence="9" id="KW-1185">Reference proteome</keyword>
<dbReference type="PANTHER" id="PTHR25462:SF296">
    <property type="entry name" value="MEIOTIC P26, ISOFORM F"/>
    <property type="match status" value="1"/>
</dbReference>
<dbReference type="InterPro" id="IPR018957">
    <property type="entry name" value="Znf_C3HC4_RING-type"/>
</dbReference>
<evidence type="ECO:0000313" key="8">
    <source>
        <dbReference type="EMBL" id="CAC5410255.1"/>
    </source>
</evidence>
<keyword evidence="1" id="KW-0479">Metal-binding</keyword>
<evidence type="ECO:0000313" key="9">
    <source>
        <dbReference type="Proteomes" id="UP000507470"/>
    </source>
</evidence>
<dbReference type="Gene3D" id="2.130.10.10">
    <property type="entry name" value="YVTN repeat-like/Quinoprotein amine dehydrogenase"/>
    <property type="match status" value="1"/>
</dbReference>
<dbReference type="GO" id="GO:0061630">
    <property type="term" value="F:ubiquitin protein ligase activity"/>
    <property type="evidence" value="ECO:0007669"/>
    <property type="project" value="UniProtKB-EC"/>
</dbReference>
<evidence type="ECO:0000256" key="4">
    <source>
        <dbReference type="PROSITE-ProRule" id="PRU00024"/>
    </source>
</evidence>
<feature type="domain" description="B box-type" evidence="7">
    <location>
        <begin position="104"/>
        <end position="154"/>
    </location>
</feature>
<evidence type="ECO:0000259" key="7">
    <source>
        <dbReference type="PROSITE" id="PS50119"/>
    </source>
</evidence>
<dbReference type="Gene3D" id="3.30.160.60">
    <property type="entry name" value="Classic Zinc Finger"/>
    <property type="match status" value="1"/>
</dbReference>
<dbReference type="InterPro" id="IPR001841">
    <property type="entry name" value="Znf_RING"/>
</dbReference>
<dbReference type="PANTHER" id="PTHR25462">
    <property type="entry name" value="BONUS, ISOFORM C-RELATED"/>
    <property type="match status" value="1"/>
</dbReference>
<dbReference type="Pfam" id="PF00097">
    <property type="entry name" value="zf-C3HC4"/>
    <property type="match status" value="1"/>
</dbReference>
<evidence type="ECO:0000256" key="5">
    <source>
        <dbReference type="SAM" id="Coils"/>
    </source>
</evidence>
<name>A0A6J8DQL1_MYTCO</name>
<organism evidence="8 9">
    <name type="scientific">Mytilus coruscus</name>
    <name type="common">Sea mussel</name>
    <dbReference type="NCBI Taxonomy" id="42192"/>
    <lineage>
        <taxon>Eukaryota</taxon>
        <taxon>Metazoa</taxon>
        <taxon>Spiralia</taxon>
        <taxon>Lophotrochozoa</taxon>
        <taxon>Mollusca</taxon>
        <taxon>Bivalvia</taxon>
        <taxon>Autobranchia</taxon>
        <taxon>Pteriomorphia</taxon>
        <taxon>Mytilida</taxon>
        <taxon>Mytiloidea</taxon>
        <taxon>Mytilidae</taxon>
        <taxon>Mytilinae</taxon>
        <taxon>Mytilus</taxon>
    </lineage>
</organism>
<feature type="domain" description="B box-type" evidence="7">
    <location>
        <begin position="167"/>
        <end position="205"/>
    </location>
</feature>
<protein>
    <submittedName>
        <fullName evidence="8">TRIM56</fullName>
        <ecNumber evidence="8">2.3.2.27</ecNumber>
    </submittedName>
</protein>
<evidence type="ECO:0000256" key="2">
    <source>
        <dbReference type="ARBA" id="ARBA00022771"/>
    </source>
</evidence>
<dbReference type="InterPro" id="IPR047153">
    <property type="entry name" value="TRIM45/56/19-like"/>
</dbReference>
<feature type="coiled-coil region" evidence="5">
    <location>
        <begin position="219"/>
        <end position="289"/>
    </location>
</feature>
<keyword evidence="8" id="KW-0808">Transferase</keyword>
<evidence type="ECO:0000256" key="3">
    <source>
        <dbReference type="ARBA" id="ARBA00022833"/>
    </source>
</evidence>
<dbReference type="SUPFAM" id="SSF63829">
    <property type="entry name" value="Calcium-dependent phosphotriesterase"/>
    <property type="match status" value="1"/>
</dbReference>
<dbReference type="AlphaFoldDB" id="A0A6J8DQL1"/>
<keyword evidence="2 4" id="KW-0863">Zinc-finger</keyword>
<sequence>MATSADAQEESIKEDFADLLTCTICLESFKQPKYLPCLHTFCETCINTYIISTVKGDKSEGFKCPVCRRFVSSGDSIEKPDTWARNLPGNHFVNSMIDRRAMKKAEKLCDACSNENVSQKAISWCTVCDEAYCGPCEVSHKRFKITRNHNLVTIADINAEMNAPNMFATVACDEHLDKTIEIYCKDHSKPCCTVCATVHHRKCEHVITIDKAVTGVKESTKAKELMKKLKETVETLETVINTRKQSTTNFERETDAVLIEIGNIREKLNKKLDELENKIREEVNSIRKNNVLRLSEESVDLLSLKSTYDQWKNIFEACISQGSEIQCLVKMEEISRKMPDIEHDLFKAIQGIKDIHIKFEATNVIADTACFGRLQFNNQRPSLPGLKTIDFHTGKIKVLFTIKIKGTFVSGIFFNDDIIITDYDKKRIVYHDNTGKQTDELNIPNTPSDVTKVNDQTVAVSSDANKIFIINVKPFTVVKTLNIKAAVWGLCLIENEYITANKNTIYWLNAETGAMIKELGTSVDTRFVTCYKKNEYVYMNNIKSIKHESADGKSFQYNHDNLSYSYNQEIDQDGNIYAVGHSSKNIHQLTPTGQLIRIITVSDIDSTITGYPWVMRFKRNTNRFLLTFQASAGPVLVCEIE</sequence>
<dbReference type="OrthoDB" id="6092513at2759"/>
<keyword evidence="8" id="KW-0012">Acyltransferase</keyword>
<dbReference type="InterPro" id="IPR013083">
    <property type="entry name" value="Znf_RING/FYVE/PHD"/>
</dbReference>